<dbReference type="CDD" id="cd04322">
    <property type="entry name" value="LysRS_N"/>
    <property type="match status" value="1"/>
</dbReference>
<dbReference type="Pfam" id="PF01336">
    <property type="entry name" value="tRNA_anti-codon"/>
    <property type="match status" value="1"/>
</dbReference>
<feature type="compositionally biased region" description="Polar residues" evidence="13">
    <location>
        <begin position="10"/>
        <end position="19"/>
    </location>
</feature>
<dbReference type="InterPro" id="IPR012340">
    <property type="entry name" value="NA-bd_OB-fold"/>
</dbReference>
<feature type="compositionally biased region" description="Basic and acidic residues" evidence="13">
    <location>
        <begin position="40"/>
        <end position="52"/>
    </location>
</feature>
<dbReference type="PROSITE" id="PS50862">
    <property type="entry name" value="AA_TRNA_LIGASE_II"/>
    <property type="match status" value="1"/>
</dbReference>
<evidence type="ECO:0000256" key="9">
    <source>
        <dbReference type="ARBA" id="ARBA00023146"/>
    </source>
</evidence>
<dbReference type="CDD" id="cd00775">
    <property type="entry name" value="LysRS_core"/>
    <property type="match status" value="1"/>
</dbReference>
<dbReference type="Gene3D" id="3.90.1200.10">
    <property type="match status" value="1"/>
</dbReference>
<feature type="domain" description="Aminoacyl-transfer RNA synthetases class-II family profile" evidence="14">
    <location>
        <begin position="289"/>
        <end position="597"/>
    </location>
</feature>
<dbReference type="SUPFAM" id="SSF50249">
    <property type="entry name" value="Nucleic acid-binding proteins"/>
    <property type="match status" value="1"/>
</dbReference>
<dbReference type="AlphaFoldDB" id="A0A9E7LBM6"/>
<dbReference type="FunFam" id="2.40.50.140:FF:000050">
    <property type="entry name" value="Lysine--tRNA ligase"/>
    <property type="match status" value="1"/>
</dbReference>
<keyword evidence="9" id="KW-0030">Aminoacyl-tRNA synthetase</keyword>
<evidence type="ECO:0000256" key="6">
    <source>
        <dbReference type="ARBA" id="ARBA00022741"/>
    </source>
</evidence>
<dbReference type="EC" id="6.1.1.6" evidence="3 12"/>
<dbReference type="GO" id="GO:0005829">
    <property type="term" value="C:cytosol"/>
    <property type="evidence" value="ECO:0007669"/>
    <property type="project" value="TreeGrafter"/>
</dbReference>
<dbReference type="InterPro" id="IPR002313">
    <property type="entry name" value="Lys-tRNA-ligase_II"/>
</dbReference>
<evidence type="ECO:0000259" key="14">
    <source>
        <dbReference type="PROSITE" id="PS50862"/>
    </source>
</evidence>
<dbReference type="InterPro" id="IPR004364">
    <property type="entry name" value="Aa-tRNA-synt_II"/>
</dbReference>
<comment type="catalytic activity">
    <reaction evidence="11 12">
        <text>tRNA(Lys) + L-lysine + ATP = L-lysyl-tRNA(Lys) + AMP + diphosphate</text>
        <dbReference type="Rhea" id="RHEA:20792"/>
        <dbReference type="Rhea" id="RHEA-COMP:9696"/>
        <dbReference type="Rhea" id="RHEA-COMP:9697"/>
        <dbReference type="ChEBI" id="CHEBI:30616"/>
        <dbReference type="ChEBI" id="CHEBI:32551"/>
        <dbReference type="ChEBI" id="CHEBI:33019"/>
        <dbReference type="ChEBI" id="CHEBI:78442"/>
        <dbReference type="ChEBI" id="CHEBI:78529"/>
        <dbReference type="ChEBI" id="CHEBI:456215"/>
        <dbReference type="EC" id="6.1.1.6"/>
    </reaction>
</comment>
<dbReference type="CDD" id="cd05157">
    <property type="entry name" value="ETNK_euk"/>
    <property type="match status" value="1"/>
</dbReference>
<evidence type="ECO:0000256" key="11">
    <source>
        <dbReference type="ARBA" id="ARBA00048573"/>
    </source>
</evidence>
<keyword evidence="7" id="KW-0067">ATP-binding</keyword>
<dbReference type="InterPro" id="IPR006195">
    <property type="entry name" value="aa-tRNA-synth_II"/>
</dbReference>
<dbReference type="SUPFAM" id="SSF55681">
    <property type="entry name" value="Class II aaRS and biotin synthetases"/>
    <property type="match status" value="1"/>
</dbReference>
<comment type="subcellular location">
    <subcellularLocation>
        <location evidence="1">Cytoplasm</location>
    </subcellularLocation>
</comment>
<evidence type="ECO:0000256" key="3">
    <source>
        <dbReference type="ARBA" id="ARBA00013166"/>
    </source>
</evidence>
<gene>
    <name evidence="15" type="ORF">MUK42_24753</name>
</gene>
<protein>
    <recommendedName>
        <fullName evidence="3 12">Lysine--tRNA ligase</fullName>
        <ecNumber evidence="3 12">6.1.1.6</ecNumber>
    </recommendedName>
    <alternativeName>
        <fullName evidence="10 12">Lysyl-tRNA synthetase</fullName>
    </alternativeName>
</protein>
<dbReference type="InterPro" id="IPR045864">
    <property type="entry name" value="aa-tRNA-synth_II/BPL/LPL"/>
</dbReference>
<keyword evidence="5" id="KW-0436">Ligase</keyword>
<evidence type="ECO:0000256" key="7">
    <source>
        <dbReference type="ARBA" id="ARBA00022840"/>
    </source>
</evidence>
<evidence type="ECO:0000256" key="1">
    <source>
        <dbReference type="ARBA" id="ARBA00004496"/>
    </source>
</evidence>
<accession>A0A9E7LBM6</accession>
<name>A0A9E7LBM6_9LILI</name>
<keyword evidence="6" id="KW-0547">Nucleotide-binding</keyword>
<dbReference type="SUPFAM" id="SSF56112">
    <property type="entry name" value="Protein kinase-like (PK-like)"/>
    <property type="match status" value="1"/>
</dbReference>
<dbReference type="Pfam" id="PF00152">
    <property type="entry name" value="tRNA-synt_2"/>
    <property type="match status" value="1"/>
</dbReference>
<keyword evidence="16" id="KW-1185">Reference proteome</keyword>
<feature type="region of interest" description="Disordered" evidence="13">
    <location>
        <begin position="687"/>
        <end position="706"/>
    </location>
</feature>
<organism evidence="15 16">
    <name type="scientific">Musa troglodytarum</name>
    <name type="common">fe'i banana</name>
    <dbReference type="NCBI Taxonomy" id="320322"/>
    <lineage>
        <taxon>Eukaryota</taxon>
        <taxon>Viridiplantae</taxon>
        <taxon>Streptophyta</taxon>
        <taxon>Embryophyta</taxon>
        <taxon>Tracheophyta</taxon>
        <taxon>Spermatophyta</taxon>
        <taxon>Magnoliopsida</taxon>
        <taxon>Liliopsida</taxon>
        <taxon>Zingiberales</taxon>
        <taxon>Musaceae</taxon>
        <taxon>Musa</taxon>
    </lineage>
</organism>
<evidence type="ECO:0000256" key="4">
    <source>
        <dbReference type="ARBA" id="ARBA00022490"/>
    </source>
</evidence>
<dbReference type="PANTHER" id="PTHR42918">
    <property type="entry name" value="LYSYL-TRNA SYNTHETASE"/>
    <property type="match status" value="1"/>
</dbReference>
<dbReference type="Pfam" id="PF01633">
    <property type="entry name" value="Choline_kinase"/>
    <property type="match status" value="1"/>
</dbReference>
<proteinExistence type="inferred from homology"/>
<dbReference type="PRINTS" id="PR00982">
    <property type="entry name" value="TRNASYNTHLYS"/>
</dbReference>
<dbReference type="Proteomes" id="UP001055439">
    <property type="component" value="Chromosome 9"/>
</dbReference>
<dbReference type="GO" id="GO:0005524">
    <property type="term" value="F:ATP binding"/>
    <property type="evidence" value="ECO:0007669"/>
    <property type="project" value="UniProtKB-KW"/>
</dbReference>
<feature type="region of interest" description="Disordered" evidence="13">
    <location>
        <begin position="1"/>
        <end position="71"/>
    </location>
</feature>
<sequence length="1176" mass="133503">MADGIEEAANSVSNLSVTNPPAEEAPSKNALKKELKKKKKEEENRLKDEEKKKKAAAMPQSQKPSSADDEDMDPTVRLASLFFGRKIGDFKLLWFERLNLGAYSLSQQYYENRLKVLASVKAAGGNPYPHKFQASMTITEYIEKYRVLNEGDHLKDVEVNIAGRIMNKRTSSSKLFFYDLYGGGLKVQVMADARESDMDEVEFAKYHSGVKRGDIVGICGYPGKSKRGELSIFPKRFTVLSPCLHMMPRQKAGPGIENASVKKNEGKMASDVWVPGMTRNPETYILKDQVETPMMNMIAGGAAAKPFVTHHNELNMKLFMRIAPELYLKELVVGGLDRVYEIGKQFRNEGIDLTHNPEFTTCEFYMAFADYNDLMALTEEMLSGMVRSLTGGYKIKYHANGVDKDPIEIDFTPPFRRIDMIEGLETMANLSIPKDLSSEAANKYLLDACVKFDVKCPPPQTTTRLLDKLVGHFLEETCVNPTFIINHPEIMSPLAKWHRSKPGLTERFELFVNKHEVCNAYTELNDPVVQRQRFAEQLKDRQSGDDEAMALDETFCTALEYGLPPTGGWGLGVDRLAMLFTDSQNIKEVLLFPAMKPQDEPLTKGKLVSLLKDCLYIHFREASKDRENTLLICTIVEIWILEKTLNAGRLVGSFTVVVGGTRFEQLDGGALTPTGFDAACPPKKCVRRSQRRRQDRLPRRSHRHKEPRLAERNGVVRCLRLGSRVACVSGGRELRSCSSCIPSGPFGCIPFPTVSLLWGFVSSSFLTGYARRKKTALFLLCFLCLCSGVRFQRAFGFFLAENRRFMSGLASKFCCSVVSSFFSTFLGACSAKMGVAEIAEAIEVAERIPKEAKRILYDLASGWGDVKDSKALEVVQLKGAMTNEVYQVNWPTQSKDGVSRKVLLRIYGEGVDVFFERENEIQTFECMSQHGQGPLLLGRFANGRVEEFIHARTLSAPDLRDPEVSALVASKLREFHVLNMPGPRKVFLWERLRHWHKEAINMCSSEEIEEFRLDTLDEEITTLENILSTEDQSIGFCHNDLQYGNIMMDEEFRQVTIIDYEYASFNPIAYDLANHFCEMAANYHTETPHILDYNTYPDVEERKRFIQIYLSSGNTTSEDTEVEQMLRLIEKYALASHLHWGLWGIISEHVNEIDFEYMEYARQRFRQYWSMKPKVL</sequence>
<dbReference type="InterPro" id="IPR018149">
    <property type="entry name" value="Lys-tRNA-synth_II_C"/>
</dbReference>
<dbReference type="GO" id="GO:0006430">
    <property type="term" value="P:lysyl-tRNA aminoacylation"/>
    <property type="evidence" value="ECO:0007669"/>
    <property type="project" value="InterPro"/>
</dbReference>
<keyword evidence="4" id="KW-0963">Cytoplasm</keyword>
<dbReference type="Gene3D" id="2.40.50.140">
    <property type="entry name" value="Nucleic acid-binding proteins"/>
    <property type="match status" value="1"/>
</dbReference>
<reference evidence="15" key="1">
    <citation type="submission" date="2022-05" db="EMBL/GenBank/DDBJ databases">
        <title>The Musa troglodytarum L. genome provides insights into the mechanism of non-climacteric behaviour and enrichment of carotenoids.</title>
        <authorList>
            <person name="Wang J."/>
        </authorList>
    </citation>
    <scope>NUCLEOTIDE SEQUENCE</scope>
    <source>
        <tissue evidence="15">Leaf</tissue>
    </source>
</reference>
<keyword evidence="8" id="KW-0648">Protein biosynthesis</keyword>
<dbReference type="InterPro" id="IPR044136">
    <property type="entry name" value="Lys-tRNA-ligase_II_N"/>
</dbReference>
<dbReference type="OrthoDB" id="21243at2759"/>
<evidence type="ECO:0000256" key="8">
    <source>
        <dbReference type="ARBA" id="ARBA00022917"/>
    </source>
</evidence>
<evidence type="ECO:0000256" key="2">
    <source>
        <dbReference type="ARBA" id="ARBA00008226"/>
    </source>
</evidence>
<dbReference type="Gene3D" id="3.30.200.20">
    <property type="entry name" value="Phosphorylase Kinase, domain 1"/>
    <property type="match status" value="1"/>
</dbReference>
<dbReference type="GO" id="GO:0000049">
    <property type="term" value="F:tRNA binding"/>
    <property type="evidence" value="ECO:0007669"/>
    <property type="project" value="TreeGrafter"/>
</dbReference>
<dbReference type="GO" id="GO:0004824">
    <property type="term" value="F:lysine-tRNA ligase activity"/>
    <property type="evidence" value="ECO:0007669"/>
    <property type="project" value="UniProtKB-EC"/>
</dbReference>
<comment type="similarity">
    <text evidence="2">Belongs to the class-II aminoacyl-tRNA synthetase family.</text>
</comment>
<dbReference type="Gene3D" id="3.30.930.10">
    <property type="entry name" value="Bira Bifunctional Protein, Domain 2"/>
    <property type="match status" value="1"/>
</dbReference>
<dbReference type="InterPro" id="IPR011009">
    <property type="entry name" value="Kinase-like_dom_sf"/>
</dbReference>
<evidence type="ECO:0000313" key="16">
    <source>
        <dbReference type="Proteomes" id="UP001055439"/>
    </source>
</evidence>
<dbReference type="NCBIfam" id="TIGR00499">
    <property type="entry name" value="lysS_bact"/>
    <property type="match status" value="1"/>
</dbReference>
<dbReference type="FunFam" id="3.30.930.10:FF:000238">
    <property type="entry name" value="Lysine--tRNA ligase"/>
    <property type="match status" value="1"/>
</dbReference>
<dbReference type="PANTHER" id="PTHR42918:SF9">
    <property type="entry name" value="LYSINE--TRNA LIGASE"/>
    <property type="match status" value="1"/>
</dbReference>
<evidence type="ECO:0000256" key="12">
    <source>
        <dbReference type="RuleBase" id="RU003748"/>
    </source>
</evidence>
<evidence type="ECO:0000256" key="10">
    <source>
        <dbReference type="ARBA" id="ARBA00030563"/>
    </source>
</evidence>
<dbReference type="InterPro" id="IPR004365">
    <property type="entry name" value="NA-bd_OB_tRNA"/>
</dbReference>
<evidence type="ECO:0000256" key="13">
    <source>
        <dbReference type="SAM" id="MobiDB-lite"/>
    </source>
</evidence>
<evidence type="ECO:0000256" key="5">
    <source>
        <dbReference type="ARBA" id="ARBA00022598"/>
    </source>
</evidence>
<dbReference type="EMBL" id="CP097511">
    <property type="protein sequence ID" value="URE44704.1"/>
    <property type="molecule type" value="Genomic_DNA"/>
</dbReference>
<evidence type="ECO:0000313" key="15">
    <source>
        <dbReference type="EMBL" id="URE44704.1"/>
    </source>
</evidence>